<dbReference type="AlphaFoldDB" id="Q6IJ89"/>
<feature type="compositionally biased region" description="Basic and acidic residues" evidence="1">
    <location>
        <begin position="46"/>
        <end position="55"/>
    </location>
</feature>
<gene>
    <name evidence="2" type="ORF">HDC15650</name>
</gene>
<proteinExistence type="predicted"/>
<protein>
    <submittedName>
        <fullName evidence="2">HDC15650</fullName>
    </submittedName>
</protein>
<organism evidence="2">
    <name type="scientific">Drosophila melanogaster</name>
    <name type="common">Fruit fly</name>
    <dbReference type="NCBI Taxonomy" id="7227"/>
    <lineage>
        <taxon>Eukaryota</taxon>
        <taxon>Metazoa</taxon>
        <taxon>Ecdysozoa</taxon>
        <taxon>Arthropoda</taxon>
        <taxon>Hexapoda</taxon>
        <taxon>Insecta</taxon>
        <taxon>Pterygota</taxon>
        <taxon>Neoptera</taxon>
        <taxon>Endopterygota</taxon>
        <taxon>Diptera</taxon>
        <taxon>Brachycera</taxon>
        <taxon>Muscomorpha</taxon>
        <taxon>Ephydroidea</taxon>
        <taxon>Drosophilidae</taxon>
        <taxon>Drosophila</taxon>
        <taxon>Sophophora</taxon>
    </lineage>
</organism>
<sequence length="63" mass="6887">MQRTSKKADGKRKNIQRHMPRRTAFASESESASASASASASESESDGIKEQESASRRNAKQCK</sequence>
<name>Q6IJ89_DROME</name>
<accession>Q6IJ89</accession>
<feature type="compositionally biased region" description="Basic and acidic residues" evidence="1">
    <location>
        <begin position="1"/>
        <end position="12"/>
    </location>
</feature>
<reference evidence="2" key="1">
    <citation type="journal article" date="2003" name="Genome Biol.">
        <title>An integrated gene annotation and transcriptional profiling approach towards the full gene content of the Drosophila genome.</title>
        <authorList>
            <person name="Hild M."/>
            <person name="Beckmann B."/>
            <person name="Haas S.A."/>
            <person name="Koch B."/>
            <person name="Solovyev V."/>
            <person name="Busold C."/>
            <person name="Fellenberg K."/>
            <person name="Boutros M."/>
            <person name="Vingron M."/>
            <person name="Sauer F."/>
            <person name="Hoheisel J.D."/>
            <person name="Paro R."/>
        </authorList>
    </citation>
    <scope>NUCLEOTIDE SEQUENCE</scope>
</reference>
<feature type="region of interest" description="Disordered" evidence="1">
    <location>
        <begin position="1"/>
        <end position="63"/>
    </location>
</feature>
<evidence type="ECO:0000256" key="1">
    <source>
        <dbReference type="SAM" id="MobiDB-lite"/>
    </source>
</evidence>
<dbReference type="EMBL" id="BK002827">
    <property type="protein sequence ID" value="DAA04332.1"/>
    <property type="molecule type" value="Genomic_DNA"/>
</dbReference>
<evidence type="ECO:0000313" key="2">
    <source>
        <dbReference type="EMBL" id="DAA04332.1"/>
    </source>
</evidence>
<feature type="compositionally biased region" description="Low complexity" evidence="1">
    <location>
        <begin position="26"/>
        <end position="42"/>
    </location>
</feature>